<dbReference type="PANTHER" id="PTHR42951:SF15">
    <property type="entry name" value="METALLO-BETA-LACTAMASE SUPERFAMILY PROTEIN"/>
    <property type="match status" value="1"/>
</dbReference>
<name>A0ABN8A0X6_9BACI</name>
<keyword evidence="2" id="KW-0378">Hydrolase</keyword>
<dbReference type="Gene3D" id="3.60.15.10">
    <property type="entry name" value="Ribonuclease Z/Hydroxyacylglutathione hydrolase-like"/>
    <property type="match status" value="1"/>
</dbReference>
<accession>A0ABN8A0X6</accession>
<evidence type="ECO:0000259" key="1">
    <source>
        <dbReference type="SMART" id="SM00849"/>
    </source>
</evidence>
<gene>
    <name evidence="2" type="primary">yflN_2</name>
    <name evidence="2" type="ORF">BACCIP111899_03951</name>
</gene>
<dbReference type="GO" id="GO:0016787">
    <property type="term" value="F:hydrolase activity"/>
    <property type="evidence" value="ECO:0007669"/>
    <property type="project" value="UniProtKB-KW"/>
</dbReference>
<evidence type="ECO:0000313" key="3">
    <source>
        <dbReference type="Proteomes" id="UP000789423"/>
    </source>
</evidence>
<dbReference type="InterPro" id="IPR001279">
    <property type="entry name" value="Metallo-B-lactamas"/>
</dbReference>
<dbReference type="SUPFAM" id="SSF56281">
    <property type="entry name" value="Metallo-hydrolase/oxidoreductase"/>
    <property type="match status" value="1"/>
</dbReference>
<dbReference type="InterPro" id="IPR036866">
    <property type="entry name" value="RibonucZ/Hydroxyglut_hydro"/>
</dbReference>
<dbReference type="RefSeq" id="WP_230576656.1">
    <property type="nucleotide sequence ID" value="NZ_CAKJTI010000035.1"/>
</dbReference>
<comment type="caution">
    <text evidence="2">The sequence shown here is derived from an EMBL/GenBank/DDBJ whole genome shotgun (WGS) entry which is preliminary data.</text>
</comment>
<dbReference type="SMART" id="SM00849">
    <property type="entry name" value="Lactamase_B"/>
    <property type="match status" value="1"/>
</dbReference>
<dbReference type="CDD" id="cd07721">
    <property type="entry name" value="yflN-like_MBL-fold"/>
    <property type="match status" value="1"/>
</dbReference>
<feature type="domain" description="Metallo-beta-lactamase" evidence="1">
    <location>
        <begin position="18"/>
        <end position="220"/>
    </location>
</feature>
<keyword evidence="3" id="KW-1185">Reference proteome</keyword>
<dbReference type="Pfam" id="PF00753">
    <property type="entry name" value="Lactamase_B"/>
    <property type="match status" value="1"/>
</dbReference>
<dbReference type="PANTHER" id="PTHR42951">
    <property type="entry name" value="METALLO-BETA-LACTAMASE DOMAIN-CONTAINING"/>
    <property type="match status" value="1"/>
</dbReference>
<dbReference type="Proteomes" id="UP000789423">
    <property type="component" value="Unassembled WGS sequence"/>
</dbReference>
<dbReference type="InterPro" id="IPR050855">
    <property type="entry name" value="NDM-1-like"/>
</dbReference>
<sequence>MKISNGVSMLELKIQGFVLHPTLMWDDETAVLIDTGMPGQLDQIRTAMNDAGVPFEKLKAVILTHQDLDHIGSLPEILQTATNQIDVYAHELDKPYIEGIFPLIKTDPERMNKEAWASLPKEMQFLYTNPPKSKVDQTLKDGQELPYCGGIQIIYTPGHTPGHISLYLKKSKTLVAGDAMICVDGSLQGPVQKATLDMNKALASLEKYLDFDIESVICYHGGICTNTPKEQIQNLIDRVKK</sequence>
<dbReference type="EMBL" id="CAKJTI010000035">
    <property type="protein sequence ID" value="CAG9614718.1"/>
    <property type="molecule type" value="Genomic_DNA"/>
</dbReference>
<evidence type="ECO:0000313" key="2">
    <source>
        <dbReference type="EMBL" id="CAG9614718.1"/>
    </source>
</evidence>
<organism evidence="2 3">
    <name type="scientific">Bacillus rhizoplanae</name>
    <dbReference type="NCBI Taxonomy" id="2880966"/>
    <lineage>
        <taxon>Bacteria</taxon>
        <taxon>Bacillati</taxon>
        <taxon>Bacillota</taxon>
        <taxon>Bacilli</taxon>
        <taxon>Bacillales</taxon>
        <taxon>Bacillaceae</taxon>
        <taxon>Bacillus</taxon>
    </lineage>
</organism>
<proteinExistence type="predicted"/>
<protein>
    <submittedName>
        <fullName evidence="2">Metallo-hydrolase YflN</fullName>
        <ecNumber evidence="2">3.-.-.-</ecNumber>
    </submittedName>
</protein>
<dbReference type="EC" id="3.-.-.-" evidence="2"/>
<reference evidence="2 3" key="1">
    <citation type="submission" date="2021-10" db="EMBL/GenBank/DDBJ databases">
        <authorList>
            <person name="Criscuolo A."/>
        </authorList>
    </citation>
    <scope>NUCLEOTIDE SEQUENCE [LARGE SCALE GENOMIC DNA]</scope>
    <source>
        <strain evidence="3">CIP 111899</strain>
    </source>
</reference>